<organism evidence="1">
    <name type="scientific">viral metagenome</name>
    <dbReference type="NCBI Taxonomy" id="1070528"/>
    <lineage>
        <taxon>unclassified sequences</taxon>
        <taxon>metagenomes</taxon>
        <taxon>organismal metagenomes</taxon>
    </lineage>
</organism>
<protein>
    <submittedName>
        <fullName evidence="1">Uncharacterized protein</fullName>
    </submittedName>
</protein>
<gene>
    <name evidence="1" type="ORF">MM415A03115_0008</name>
</gene>
<evidence type="ECO:0000313" key="1">
    <source>
        <dbReference type="EMBL" id="QJA71644.1"/>
    </source>
</evidence>
<accession>A0A6M3JNF5</accession>
<name>A0A6M3JNF5_9ZZZZ</name>
<sequence length="59" mass="7079">MQIMVKGQIYHCRFCHKDYRYRGMTTGCGQDCCHGADEQLTPNESFKEFEKQQQRFKIK</sequence>
<proteinExistence type="predicted"/>
<dbReference type="EMBL" id="MT141888">
    <property type="protein sequence ID" value="QJA71644.1"/>
    <property type="molecule type" value="Genomic_DNA"/>
</dbReference>
<reference evidence="1" key="1">
    <citation type="submission" date="2020-03" db="EMBL/GenBank/DDBJ databases">
        <title>The deep terrestrial virosphere.</title>
        <authorList>
            <person name="Holmfeldt K."/>
            <person name="Nilsson E."/>
            <person name="Simone D."/>
            <person name="Lopez-Fernandez M."/>
            <person name="Wu X."/>
            <person name="de Brujin I."/>
            <person name="Lundin D."/>
            <person name="Andersson A."/>
            <person name="Bertilsson S."/>
            <person name="Dopson M."/>
        </authorList>
    </citation>
    <scope>NUCLEOTIDE SEQUENCE</scope>
    <source>
        <strain evidence="1">MM415A03115</strain>
    </source>
</reference>
<dbReference type="AlphaFoldDB" id="A0A6M3JNF5"/>